<accession>A0ABV4DC85</accession>
<protein>
    <submittedName>
        <fullName evidence="2">Uncharacterized protein</fullName>
    </submittedName>
</protein>
<proteinExistence type="predicted"/>
<reference evidence="2 3" key="1">
    <citation type="submission" date="2024-03" db="EMBL/GenBank/DDBJ databases">
        <title>Mouse gut bacterial collection (mGBC) of GemPharmatech.</title>
        <authorList>
            <person name="He Y."/>
            <person name="Dong L."/>
            <person name="Wu D."/>
            <person name="Gao X."/>
            <person name="Lin Z."/>
        </authorList>
    </citation>
    <scope>NUCLEOTIDE SEQUENCE [LARGE SCALE GENOMIC DNA]</scope>
    <source>
        <strain evidence="2 3">20-218</strain>
    </source>
</reference>
<evidence type="ECO:0000256" key="1">
    <source>
        <dbReference type="SAM" id="Coils"/>
    </source>
</evidence>
<name>A0ABV4DC85_9LACT</name>
<organism evidence="2 3">
    <name type="scientific">Lactococcus muris</name>
    <dbReference type="NCBI Taxonomy" id="2941330"/>
    <lineage>
        <taxon>Bacteria</taxon>
        <taxon>Bacillati</taxon>
        <taxon>Bacillota</taxon>
        <taxon>Bacilli</taxon>
        <taxon>Lactobacillales</taxon>
        <taxon>Streptococcaceae</taxon>
        <taxon>Lactococcus</taxon>
    </lineage>
</organism>
<gene>
    <name evidence="2" type="ORF">AALM99_07040</name>
</gene>
<keyword evidence="1" id="KW-0175">Coiled coil</keyword>
<evidence type="ECO:0000313" key="3">
    <source>
        <dbReference type="Proteomes" id="UP001565242"/>
    </source>
</evidence>
<dbReference type="Proteomes" id="UP001565242">
    <property type="component" value="Unassembled WGS sequence"/>
</dbReference>
<keyword evidence="3" id="KW-1185">Reference proteome</keyword>
<comment type="caution">
    <text evidence="2">The sequence shown here is derived from an EMBL/GenBank/DDBJ whole genome shotgun (WGS) entry which is preliminary data.</text>
</comment>
<feature type="coiled-coil region" evidence="1">
    <location>
        <begin position="28"/>
        <end position="85"/>
    </location>
</feature>
<dbReference type="EMBL" id="JBCLSQ010000015">
    <property type="protein sequence ID" value="MEY8538193.1"/>
    <property type="molecule type" value="Genomic_DNA"/>
</dbReference>
<dbReference type="RefSeq" id="WP_369918406.1">
    <property type="nucleotide sequence ID" value="NZ_JBCLSQ010000015.1"/>
</dbReference>
<evidence type="ECO:0000313" key="2">
    <source>
        <dbReference type="EMBL" id="MEY8538193.1"/>
    </source>
</evidence>
<sequence length="181" mass="21287">MTILEAAEKAINYGKNLSSPGIYLSNCYDILNNKIEETEEDVLKLDESINIFFMQNIEFPITAELKQHYSELKQAHLTNQKYEKKKCTLRYKKKFEQELNSELSSLQYFKENSSKILEVGHLTKKELNSAISKIEGKINRIQDHLDNIENYCQRHGLEVNFENAVIEPMKEYINQKRKESF</sequence>